<reference evidence="1" key="1">
    <citation type="submission" date="2010-08" db="EMBL/GenBank/DDBJ databases">
        <authorList>
            <person name="Muzny D."/>
            <person name="Qin X."/>
            <person name="Buhay C."/>
            <person name="Dugan-Rocha S."/>
            <person name="Ding Y."/>
            <person name="Chen G."/>
            <person name="Hawes A."/>
            <person name="Holder M."/>
            <person name="Jhangiani S."/>
            <person name="Johnson A."/>
            <person name="Khan Z."/>
            <person name="Li Z."/>
            <person name="Liu W."/>
            <person name="Liu X."/>
            <person name="Perez L."/>
            <person name="Shen H."/>
            <person name="Wang Q."/>
            <person name="Watt J."/>
            <person name="Xi L."/>
            <person name="Xin Y."/>
            <person name="Zhou J."/>
            <person name="Deng J."/>
            <person name="Jiang H."/>
            <person name="Liu Y."/>
            <person name="Qu J."/>
            <person name="Song X.-Z."/>
            <person name="Zhang L."/>
            <person name="Villasana D."/>
            <person name="Johnson A."/>
            <person name="Liu J."/>
            <person name="Liyanage D."/>
            <person name="Lorensuhewa L."/>
            <person name="Robinson T."/>
            <person name="Song A."/>
            <person name="Song B.-B."/>
            <person name="Dinh H."/>
            <person name="Thornton R."/>
            <person name="Coyle M."/>
            <person name="Francisco L."/>
            <person name="Jackson L."/>
            <person name="Javaid M."/>
            <person name="Korchina V."/>
            <person name="Kovar C."/>
            <person name="Mata R."/>
            <person name="Mathew T."/>
            <person name="Ngo R."/>
            <person name="Nguyen L."/>
            <person name="Nguyen N."/>
            <person name="Okwuonu G."/>
            <person name="Ongeri F."/>
            <person name="Pham C."/>
            <person name="Simmons D."/>
            <person name="Wilczek-Boney K."/>
            <person name="Hale W."/>
            <person name="Jakkamsetti A."/>
            <person name="Pham P."/>
            <person name="Ruth R."/>
            <person name="San Lucas F."/>
            <person name="Warren J."/>
            <person name="Zhang J."/>
            <person name="Zhao Z."/>
            <person name="Zhou C."/>
            <person name="Zhu D."/>
            <person name="Lee S."/>
            <person name="Bess C."/>
            <person name="Blankenburg K."/>
            <person name="Forbes L."/>
            <person name="Fu Q."/>
            <person name="Gubbala S."/>
            <person name="Hirani K."/>
            <person name="Jayaseelan J.C."/>
            <person name="Lara F."/>
            <person name="Munidasa M."/>
            <person name="Palculict T."/>
            <person name="Patil S."/>
            <person name="Pu L.-L."/>
            <person name="Saada N."/>
            <person name="Tang L."/>
            <person name="Weissenberger G."/>
            <person name="Zhu Y."/>
            <person name="Hemphill L."/>
            <person name="Shang Y."/>
            <person name="Youmans B."/>
            <person name="Ayvaz T."/>
            <person name="Ross M."/>
            <person name="Santibanez J."/>
            <person name="Aqrawi P."/>
            <person name="Gross S."/>
            <person name="Joshi V."/>
            <person name="Fowler G."/>
            <person name="Nazareth L."/>
            <person name="Reid J."/>
            <person name="Worley K."/>
            <person name="Petrosino J."/>
            <person name="Highlander S."/>
            <person name="Gibbs R."/>
        </authorList>
    </citation>
    <scope>NUCLEOTIDE SEQUENCE [LARGE SCALE GENOMIC DNA]</scope>
    <source>
        <strain evidence="1">DSM 15272</strain>
    </source>
</reference>
<sequence>MWDGGPMARTDTPPAGDERSVLFQMLEYVQQTALSKVRGLDDEQARRAPVATSPLTTPASLLHHLRWNEHYWVEVVLLGRDDRAPWSDEHPDGELEEGLVLPVDEIVAGYGEQVQLSRALLAELDLDTESAEPLRDFHPNVRWVVQHLVEETARHNGHLDLLREMIDGSTGT</sequence>
<evidence type="ECO:0008006" key="3">
    <source>
        <dbReference type="Google" id="ProtNLM"/>
    </source>
</evidence>
<dbReference type="Proteomes" id="UP000003111">
    <property type="component" value="Unassembled WGS sequence"/>
</dbReference>
<dbReference type="InterPro" id="IPR007061">
    <property type="entry name" value="MST-like"/>
</dbReference>
<keyword evidence="2" id="KW-1185">Reference proteome</keyword>
<evidence type="ECO:0000313" key="2">
    <source>
        <dbReference type="Proteomes" id="UP000003111"/>
    </source>
</evidence>
<proteinExistence type="predicted"/>
<gene>
    <name evidence="1" type="ORF">HMPREF0063_12981</name>
</gene>
<dbReference type="Gene3D" id="1.20.120.450">
    <property type="entry name" value="dinb family like domain"/>
    <property type="match status" value="1"/>
</dbReference>
<dbReference type="AlphaFoldDB" id="E2SG22"/>
<name>E2SG22_9ACTN</name>
<dbReference type="InterPro" id="IPR034660">
    <property type="entry name" value="DinB/YfiT-like"/>
</dbReference>
<dbReference type="SUPFAM" id="SSF109854">
    <property type="entry name" value="DinB/YfiT-like putative metalloenzymes"/>
    <property type="match status" value="1"/>
</dbReference>
<dbReference type="EMBL" id="ACLF03000016">
    <property type="protein sequence ID" value="EFQ81779.1"/>
    <property type="molecule type" value="Genomic_DNA"/>
</dbReference>
<evidence type="ECO:0000313" key="1">
    <source>
        <dbReference type="EMBL" id="EFQ81779.1"/>
    </source>
</evidence>
<accession>E2SG22</accession>
<dbReference type="HOGENOM" id="CLU_097062_2_1_11"/>
<organism evidence="1 2">
    <name type="scientific">Aeromicrobium marinum DSM 15272</name>
    <dbReference type="NCBI Taxonomy" id="585531"/>
    <lineage>
        <taxon>Bacteria</taxon>
        <taxon>Bacillati</taxon>
        <taxon>Actinomycetota</taxon>
        <taxon>Actinomycetes</taxon>
        <taxon>Propionibacteriales</taxon>
        <taxon>Nocardioidaceae</taxon>
        <taxon>Aeromicrobium</taxon>
    </lineage>
</organism>
<dbReference type="Pfam" id="PF04978">
    <property type="entry name" value="MST"/>
    <property type="match status" value="1"/>
</dbReference>
<comment type="caution">
    <text evidence="1">The sequence shown here is derived from an EMBL/GenBank/DDBJ whole genome shotgun (WGS) entry which is preliminary data.</text>
</comment>
<dbReference type="eggNOG" id="COG2318">
    <property type="taxonomic scope" value="Bacteria"/>
</dbReference>
<protein>
    <recommendedName>
        <fullName evidence="3">DinB-like domain-containing protein</fullName>
    </recommendedName>
</protein>
<dbReference type="STRING" id="585531.HMPREF0063_12981"/>